<dbReference type="CDD" id="cd20077">
    <property type="entry name" value="XPF_nuclease_FANCM"/>
    <property type="match status" value="1"/>
</dbReference>
<evidence type="ECO:0000256" key="6">
    <source>
        <dbReference type="ARBA" id="ARBA00022840"/>
    </source>
</evidence>
<feature type="compositionally biased region" description="Low complexity" evidence="8">
    <location>
        <begin position="25"/>
        <end position="45"/>
    </location>
</feature>
<evidence type="ECO:0000256" key="7">
    <source>
        <dbReference type="ARBA" id="ARBA00023242"/>
    </source>
</evidence>
<dbReference type="InParanoid" id="A0A1S3H319"/>
<dbReference type="InterPro" id="IPR031879">
    <property type="entry name" value="FANCM-MHF-bd"/>
</dbReference>
<keyword evidence="6" id="KW-0067">ATP-binding</keyword>
<dbReference type="InterPro" id="IPR003903">
    <property type="entry name" value="UIM_dom"/>
</dbReference>
<dbReference type="Proteomes" id="UP000085678">
    <property type="component" value="Unplaced"/>
</dbReference>
<feature type="compositionally biased region" description="Polar residues" evidence="8">
    <location>
        <begin position="1237"/>
        <end position="1248"/>
    </location>
</feature>
<evidence type="ECO:0000256" key="1">
    <source>
        <dbReference type="ARBA" id="ARBA00004123"/>
    </source>
</evidence>
<dbReference type="InterPro" id="IPR001650">
    <property type="entry name" value="Helicase_C-like"/>
</dbReference>
<dbReference type="RefSeq" id="XP_013379529.1">
    <property type="nucleotide sequence ID" value="XM_013524075.2"/>
</dbReference>
<dbReference type="OrthoDB" id="6513042at2759"/>
<dbReference type="PANTHER" id="PTHR14025:SF20">
    <property type="entry name" value="FANCONI ANEMIA GROUP M PROTEIN"/>
    <property type="match status" value="1"/>
</dbReference>
<dbReference type="Gene3D" id="1.10.150.20">
    <property type="entry name" value="5' to 3' exonuclease, C-terminal subdomain"/>
    <property type="match status" value="1"/>
</dbReference>
<dbReference type="SMART" id="SM00891">
    <property type="entry name" value="ERCC4"/>
    <property type="match status" value="1"/>
</dbReference>
<evidence type="ECO:0000256" key="5">
    <source>
        <dbReference type="ARBA" id="ARBA00022806"/>
    </source>
</evidence>
<keyword evidence="7" id="KW-0539">Nucleus</keyword>
<dbReference type="InterPro" id="IPR039686">
    <property type="entry name" value="FANCM/Mph1-like_ID"/>
</dbReference>
<evidence type="ECO:0000313" key="11">
    <source>
        <dbReference type="Proteomes" id="UP000085678"/>
    </source>
</evidence>
<dbReference type="PANTHER" id="PTHR14025">
    <property type="entry name" value="FANCONI ANEMIA GROUP M FANCM FAMILY MEMBER"/>
    <property type="match status" value="1"/>
</dbReference>
<dbReference type="InterPro" id="IPR027417">
    <property type="entry name" value="P-loop_NTPase"/>
</dbReference>
<dbReference type="Gene3D" id="3.40.50.10130">
    <property type="match status" value="1"/>
</dbReference>
<evidence type="ECO:0000256" key="2">
    <source>
        <dbReference type="ARBA" id="ARBA00009889"/>
    </source>
</evidence>
<dbReference type="GO" id="GO:0016787">
    <property type="term" value="F:hydrolase activity"/>
    <property type="evidence" value="ECO:0007669"/>
    <property type="project" value="UniProtKB-KW"/>
</dbReference>
<dbReference type="InterPro" id="IPR047418">
    <property type="entry name" value="XPF_nuclease_FANCM"/>
</dbReference>
<proteinExistence type="inferred from homology"/>
<dbReference type="CDD" id="cd12091">
    <property type="entry name" value="FANCM_ID"/>
    <property type="match status" value="1"/>
</dbReference>
<evidence type="ECO:0000259" key="9">
    <source>
        <dbReference type="PROSITE" id="PS51192"/>
    </source>
</evidence>
<dbReference type="STRING" id="7574.A0A1S3H319"/>
<feature type="compositionally biased region" description="Basic and acidic residues" evidence="8">
    <location>
        <begin position="1990"/>
        <end position="2008"/>
    </location>
</feature>
<feature type="compositionally biased region" description="Basic and acidic residues" evidence="8">
    <location>
        <begin position="1415"/>
        <end position="1424"/>
    </location>
</feature>
<feature type="region of interest" description="Disordered" evidence="8">
    <location>
        <begin position="704"/>
        <end position="723"/>
    </location>
</feature>
<keyword evidence="3" id="KW-0547">Nucleotide-binding</keyword>
<feature type="region of interest" description="Disordered" evidence="8">
    <location>
        <begin position="1"/>
        <end position="54"/>
    </location>
</feature>
<feature type="compositionally biased region" description="Basic and acidic residues" evidence="8">
    <location>
        <begin position="938"/>
        <end position="955"/>
    </location>
</feature>
<evidence type="ECO:0000256" key="4">
    <source>
        <dbReference type="ARBA" id="ARBA00022801"/>
    </source>
</evidence>
<dbReference type="PROSITE" id="PS51194">
    <property type="entry name" value="HELICASE_CTER"/>
    <property type="match status" value="1"/>
</dbReference>
<evidence type="ECO:0000256" key="3">
    <source>
        <dbReference type="ARBA" id="ARBA00022741"/>
    </source>
</evidence>
<dbReference type="InterPro" id="IPR011335">
    <property type="entry name" value="Restrct_endonuc-II-like"/>
</dbReference>
<feature type="compositionally biased region" description="Low complexity" evidence="8">
    <location>
        <begin position="1393"/>
        <end position="1405"/>
    </location>
</feature>
<dbReference type="Pfam" id="PF16783">
    <property type="entry name" value="FANCM-MHF_bd"/>
    <property type="match status" value="1"/>
</dbReference>
<dbReference type="InterPro" id="IPR011545">
    <property type="entry name" value="DEAD/DEAH_box_helicase_dom"/>
</dbReference>
<comment type="similarity">
    <text evidence="2">Belongs to the DEAD box helicase family. DEAH subfamily. FANCM sub-subfamily.</text>
</comment>
<accession>A0A1S3H319</accession>
<dbReference type="Gene3D" id="3.40.50.300">
    <property type="entry name" value="P-loop containing nucleotide triphosphate hydrolases"/>
    <property type="match status" value="2"/>
</dbReference>
<dbReference type="Gene3D" id="1.20.1320.20">
    <property type="entry name" value="hef helicase domain"/>
    <property type="match status" value="1"/>
</dbReference>
<dbReference type="FunFam" id="3.40.50.300:FF:000861">
    <property type="entry name" value="Fanconi anemia, complementation group M"/>
    <property type="match status" value="1"/>
</dbReference>
<feature type="region of interest" description="Disordered" evidence="8">
    <location>
        <begin position="867"/>
        <end position="903"/>
    </location>
</feature>
<reference evidence="12" key="1">
    <citation type="submission" date="2025-08" db="UniProtKB">
        <authorList>
            <consortium name="RefSeq"/>
        </authorList>
    </citation>
    <scope>IDENTIFICATION</scope>
    <source>
        <tissue evidence="12">Gonads</tissue>
    </source>
</reference>
<feature type="region of interest" description="Disordered" evidence="8">
    <location>
        <begin position="924"/>
        <end position="995"/>
    </location>
</feature>
<dbReference type="GO" id="GO:0045003">
    <property type="term" value="P:double-strand break repair via synthesis-dependent strand annealing"/>
    <property type="evidence" value="ECO:0007669"/>
    <property type="project" value="TreeGrafter"/>
</dbReference>
<dbReference type="InterPro" id="IPR010994">
    <property type="entry name" value="RuvA_2-like"/>
</dbReference>
<feature type="compositionally biased region" description="Basic and acidic residues" evidence="8">
    <location>
        <begin position="1213"/>
        <end position="1235"/>
    </location>
</feature>
<dbReference type="InterPro" id="IPR006166">
    <property type="entry name" value="ERCC4_domain"/>
</dbReference>
<feature type="region of interest" description="Disordered" evidence="8">
    <location>
        <begin position="1989"/>
        <end position="2009"/>
    </location>
</feature>
<dbReference type="SUPFAM" id="SSF52540">
    <property type="entry name" value="P-loop containing nucleoside triphosphate hydrolases"/>
    <property type="match status" value="1"/>
</dbReference>
<evidence type="ECO:0000313" key="12">
    <source>
        <dbReference type="RefSeq" id="XP_013379529.1"/>
    </source>
</evidence>
<feature type="region of interest" description="Disordered" evidence="8">
    <location>
        <begin position="1393"/>
        <end position="1429"/>
    </location>
</feature>
<dbReference type="InterPro" id="IPR014001">
    <property type="entry name" value="Helicase_ATP-bd"/>
</dbReference>
<dbReference type="SMART" id="SM00487">
    <property type="entry name" value="DEXDc"/>
    <property type="match status" value="1"/>
</dbReference>
<keyword evidence="5" id="KW-0347">Helicase</keyword>
<feature type="region of interest" description="Disordered" evidence="8">
    <location>
        <begin position="1182"/>
        <end position="1248"/>
    </location>
</feature>
<keyword evidence="4" id="KW-0378">Hydrolase</keyword>
<gene>
    <name evidence="12" type="primary">LOC106151014</name>
</gene>
<dbReference type="GO" id="GO:0000400">
    <property type="term" value="F:four-way junction DNA binding"/>
    <property type="evidence" value="ECO:0007669"/>
    <property type="project" value="TreeGrafter"/>
</dbReference>
<dbReference type="PROSITE" id="PS50330">
    <property type="entry name" value="UIM"/>
    <property type="match status" value="1"/>
</dbReference>
<evidence type="ECO:0000256" key="8">
    <source>
        <dbReference type="SAM" id="MobiDB-lite"/>
    </source>
</evidence>
<keyword evidence="11" id="KW-1185">Reference proteome</keyword>
<dbReference type="GO" id="GO:0005634">
    <property type="term" value="C:nucleus"/>
    <property type="evidence" value="ECO:0007669"/>
    <property type="project" value="UniProtKB-SubCell"/>
</dbReference>
<feature type="region of interest" description="Disordered" evidence="8">
    <location>
        <begin position="1876"/>
        <end position="1896"/>
    </location>
</feature>
<comment type="subcellular location">
    <subcellularLocation>
        <location evidence="1">Nucleus</location>
    </subcellularLocation>
</comment>
<dbReference type="CDD" id="cd18033">
    <property type="entry name" value="DEXDc_FANCM"/>
    <property type="match status" value="1"/>
</dbReference>
<name>A0A1S3H319_LINAN</name>
<dbReference type="InterPro" id="IPR044749">
    <property type="entry name" value="FANCM_DEXDc"/>
</dbReference>
<feature type="region of interest" description="Disordered" evidence="8">
    <location>
        <begin position="1775"/>
        <end position="1839"/>
    </location>
</feature>
<dbReference type="GO" id="GO:0043138">
    <property type="term" value="F:3'-5' DNA helicase activity"/>
    <property type="evidence" value="ECO:0007669"/>
    <property type="project" value="InterPro"/>
</dbReference>
<dbReference type="SUPFAM" id="SSF52980">
    <property type="entry name" value="Restriction endonuclease-like"/>
    <property type="match status" value="1"/>
</dbReference>
<organism evidence="11 12">
    <name type="scientific">Lingula anatina</name>
    <name type="common">Brachiopod</name>
    <name type="synonym">Lingula unguis</name>
    <dbReference type="NCBI Taxonomy" id="7574"/>
    <lineage>
        <taxon>Eukaryota</taxon>
        <taxon>Metazoa</taxon>
        <taxon>Spiralia</taxon>
        <taxon>Lophotrochozoa</taxon>
        <taxon>Brachiopoda</taxon>
        <taxon>Linguliformea</taxon>
        <taxon>Lingulata</taxon>
        <taxon>Lingulida</taxon>
        <taxon>Linguloidea</taxon>
        <taxon>Lingulidae</taxon>
        <taxon>Lingula</taxon>
    </lineage>
</organism>
<feature type="domain" description="Helicase C-terminal" evidence="10">
    <location>
        <begin position="512"/>
        <end position="682"/>
    </location>
</feature>
<feature type="region of interest" description="Disordered" evidence="8">
    <location>
        <begin position="2147"/>
        <end position="2231"/>
    </location>
</feature>
<dbReference type="GO" id="GO:0004518">
    <property type="term" value="F:nuclease activity"/>
    <property type="evidence" value="ECO:0007669"/>
    <property type="project" value="InterPro"/>
</dbReference>
<feature type="compositionally biased region" description="Basic and acidic residues" evidence="8">
    <location>
        <begin position="2147"/>
        <end position="2171"/>
    </location>
</feature>
<dbReference type="Pfam" id="PF00270">
    <property type="entry name" value="DEAD"/>
    <property type="match status" value="1"/>
</dbReference>
<feature type="domain" description="Helicase ATP-binding" evidence="9">
    <location>
        <begin position="160"/>
        <end position="328"/>
    </location>
</feature>
<feature type="compositionally biased region" description="Polar residues" evidence="8">
    <location>
        <begin position="1"/>
        <end position="14"/>
    </location>
</feature>
<sequence>MSKSKQTTLFQSWGNKGEGARPRVSSQKPSTSSGISGSASTSGAKRTITGDPVDTVELLDSEDEEDMLLAMAMEQSLKEIQPGQDLADPKPTCINPLPACGNITNIAISSANDDHASHTDVARTDINNTSIEEIPGFDMSAGRLWIYPTNYPVRTYQYDIVQQCLYKNTLVALPTGLGKTFIAAVVMYNFYRWYPEGKIVFMAPTKPLVAQQIEACYNIMGIPQTDTAVMTGAMLPPERLRAWSQKRVFYLTPQVMTNDLSRGAFPAEDIKCLVVDEAHKALGNHAYCQVVRELVKYSRDFRVLALSATPGSDLKAVQQVLTNLLVSHIELRTEDSADIKAYAHDRKVEKIVVKLGAELDAVKTKYMQILSVVVGKLVKLRVLYNREPTSLSKFLILKAREQFRQDPPQHLQRHQYGIVEGDFAMCMSLYHGFELLQQHGLRSLHQFLKSIVSGEKGHGRTRSELMRNQDFNAIMEMLEEKFEPKANHVTQSGPSQSGLDPAFVSGHPKLEKLQEVVLEHFKKFQNDSTATRIMIFSQYRDSVKEINDMLERHRPLVRVMSFIGQSSAGKATKGFSQKEQLRVMKQFRDGGYNTLVSTCVGEEGLDIGDVDLIICFDAHKSPIRLIQRMGRTGRKREGRIVMLVTEGKEENIYNQSQYSKRSIHKAIMNGAKTLKFYPHSPRMVPRGVKPQCHKMHITVSKTFNKSSKGRRESSGGGQKKVTGMLGGLVKKTSKDGGLTDEELSYWSAHYKLPDSETPVIPTSGFLTLPGCRAQTEKGLSEKRSLSLSEWIPWQNRKQHSHLTGHSSSTEDFVELMQFCELQATLGDEDVYGLEMETYLNEDDILKEPNDQNTGILKFCASVTAQKTGNKKVQGDQMKSKRRSENLPVFSSQTESDSESDLPGFSAKQINVLVDVNMEDEMVDQNDKNLPKQSSSGAKEADNISKRDEKCKERGNKKSTVSAQKGSLVKEVPHCSKRTGSIEGEAPAKRKKKKRKSVETVSVITAINGGDREDFIEDVHQTNIQVNVDCKKGDIHKNHDVEIEPEMHSVQSENEINIDHDTNKEESGVNTEEENDTADLFPFYFSQKCFTNPKTVLHKDSNLKSESKVKPAPSLAEMREMFSHMDHKEQLSPVDVLELIDQWEREKVEVTESDLPGVMEEREDDWSNAWDKKVDCKSPLLVGKTASAESSKQPIRPSESQEHRGLQMSSVSDKNTKISEPEFDLRIPSDWSHELPSENDNGFNPTKISNSELKNEISEPLSNISEVKTKILDSEAKSKFSDFKSVLDVNRDCWEGLPQEETADFDLSVCDLFTDETDVNVTDQKCDNNLGKIEHRKNSICKPSLLKKKSSSHFQQKFVNDLEFNKEGDNSNSMDFSNNLLCLTTNVNHAKASSEQSASGSLESALKPQSCSTATVDRKDKKQEDATNSLIDNKLLSPDISVKAPHFSCDGQASRTSTPIVINKFVTRVKQNSSCAPGTPLKEDQQANLYHASFNDDEDDLLAAVCTPTHHSKSHNATTSQFTFTQALKAVDDSFEVGGHQSIGNHGEEGNKTRLVNDLHCVVQKDEKWALKDVEPKVNFTDKENVDDLEPSEPQFDLGFDMLDDSDLDDDDVIPPSPEHLVQTLQSSMATRLGKGFPTGLSSQHFGTAVKNLAEKTVETKNIDEHFKRGDHEIVSQELLPSSQKYSSTIMKRDSKVDFSQEPCKRSKFSLKRKSRSLEKADPSCLVAPSSSPAADIVFGPPVAVVSPQSHLVKSSSDSEEEIIVRTKRKKVLMIQSQEVKSDTEWSPSPPKRKHFPSRSKICDAVTDEESPVVKRSGSKPNKLAFLSSSTDVDDDDDFQDTKEKFKKPENIPVKSGKKKHKKKIQSAAKGFLDEEAVLSDEEAEHVSSDEDVEEEDCYDRSFINDASQCTQAPCNDSVDMHAVYLKSVRSPTLGRYKLKYDHSPDINVYSQMPAKEEEESQYMEDSFCVGSDFEDTALTEEDSFLLNDDATEKERTTKRGTKTSKDNVGRVTVPKRRRVMQLDISSSDEEEVNAPKEDQIEAMTSYRTHAENANKSPFKPHIPIVTRVHTFSENEKMKAHDVFKTPSLLERCQQRRQTYHVGKETVSSLTSRQSKALTDSILGTASTGSTSTADTFTANCQSAVDKARQERLRKQKEKQQEFQRKLAEKRKQQAAMSSFDDSETSGTRPPDKSDPGVSLSYPKESDTINSISSPPPQERSPFQLVTSPGCKKRPPGKLIIIVDSKEISGAQDLVSDLRLKHNVHAVVRQLQGCDYVVSNRMGVERRTWSDFGNGAHRAKLVERVKRLTTLYDRPVVILEKDRVKTGEEKMSKSFIHSKYFDSMLAYLAQTHIKVLFSESQAESAELLALLSQQEGKKEMSITAPTDLSRQQEQLLKLYLSLPAVNYVEALNLCHGFKSFTELVNSSIISIQWKGKMSADKAAQVYHYLHHHFDLQMTSK</sequence>
<dbReference type="CDD" id="cd18801">
    <property type="entry name" value="SF2_C_FANCM_Hef"/>
    <property type="match status" value="1"/>
</dbReference>
<dbReference type="GO" id="GO:0009378">
    <property type="term" value="F:four-way junction helicase activity"/>
    <property type="evidence" value="ECO:0007669"/>
    <property type="project" value="TreeGrafter"/>
</dbReference>
<dbReference type="Pfam" id="PF00271">
    <property type="entry name" value="Helicase_C"/>
    <property type="match status" value="1"/>
</dbReference>
<dbReference type="SMART" id="SM00490">
    <property type="entry name" value="HELICc"/>
    <property type="match status" value="1"/>
</dbReference>
<dbReference type="GeneID" id="106151014"/>
<dbReference type="PROSITE" id="PS51192">
    <property type="entry name" value="HELICASE_ATP_BIND_1"/>
    <property type="match status" value="1"/>
</dbReference>
<protein>
    <submittedName>
        <fullName evidence="12">Fanconi anemia group M protein</fullName>
    </submittedName>
</protein>
<dbReference type="Pfam" id="PF02732">
    <property type="entry name" value="ERCC4"/>
    <property type="match status" value="1"/>
</dbReference>
<dbReference type="GO" id="GO:0005524">
    <property type="term" value="F:ATP binding"/>
    <property type="evidence" value="ECO:0007669"/>
    <property type="project" value="UniProtKB-KW"/>
</dbReference>
<evidence type="ECO:0000259" key="10">
    <source>
        <dbReference type="PROSITE" id="PS51194"/>
    </source>
</evidence>
<dbReference type="KEGG" id="lak:106151014"/>
<dbReference type="GO" id="GO:0036297">
    <property type="term" value="P:interstrand cross-link repair"/>
    <property type="evidence" value="ECO:0007669"/>
    <property type="project" value="TreeGrafter"/>
</dbReference>
<dbReference type="SUPFAM" id="SSF47781">
    <property type="entry name" value="RuvA domain 2-like"/>
    <property type="match status" value="1"/>
</dbReference>